<dbReference type="STRING" id="1658172.A0A1B7NPL8"/>
<keyword evidence="2" id="KW-0812">Transmembrane</keyword>
<dbReference type="AlphaFoldDB" id="A0A1B7NPL8"/>
<evidence type="ECO:0000313" key="3">
    <source>
        <dbReference type="EMBL" id="OAX78708.1"/>
    </source>
</evidence>
<feature type="transmembrane region" description="Helical" evidence="2">
    <location>
        <begin position="46"/>
        <end position="68"/>
    </location>
</feature>
<feature type="region of interest" description="Disordered" evidence="1">
    <location>
        <begin position="78"/>
        <end position="124"/>
    </location>
</feature>
<feature type="compositionally biased region" description="Pro residues" evidence="1">
    <location>
        <begin position="89"/>
        <end position="99"/>
    </location>
</feature>
<sequence length="124" mass="13780">MSNDFDSRFDWATPSSTAFRYPEPTKKTRMCIGKFGGRHECPSKNLLGPLVGVFVGLLVVIVCITCLVRYKKRPKRDIDTSTSAIEVNQPPPAYMPPVSHPNVGQAQQGHVEMQTPERTYRSGG</sequence>
<protein>
    <submittedName>
        <fullName evidence="3">Uncharacterized protein</fullName>
    </submittedName>
</protein>
<dbReference type="EMBL" id="LGUA01001355">
    <property type="protein sequence ID" value="OAX78708.1"/>
    <property type="molecule type" value="Genomic_DNA"/>
</dbReference>
<gene>
    <name evidence="3" type="ORF">ACJ72_06980</name>
</gene>
<dbReference type="Proteomes" id="UP000091918">
    <property type="component" value="Unassembled WGS sequence"/>
</dbReference>
<organism evidence="3 4">
    <name type="scientific">Emergomyces africanus</name>
    <dbReference type="NCBI Taxonomy" id="1955775"/>
    <lineage>
        <taxon>Eukaryota</taxon>
        <taxon>Fungi</taxon>
        <taxon>Dikarya</taxon>
        <taxon>Ascomycota</taxon>
        <taxon>Pezizomycotina</taxon>
        <taxon>Eurotiomycetes</taxon>
        <taxon>Eurotiomycetidae</taxon>
        <taxon>Onygenales</taxon>
        <taxon>Ajellomycetaceae</taxon>
        <taxon>Emergomyces</taxon>
    </lineage>
</organism>
<evidence type="ECO:0000256" key="1">
    <source>
        <dbReference type="SAM" id="MobiDB-lite"/>
    </source>
</evidence>
<name>A0A1B7NPL8_9EURO</name>
<accession>A0A1B7NPL8</accession>
<reference evidence="3 4" key="1">
    <citation type="submission" date="2015-07" db="EMBL/GenBank/DDBJ databases">
        <title>Emmonsia species relationships and genome sequence.</title>
        <authorList>
            <person name="Cuomo C.A."/>
            <person name="Schwartz I.S."/>
            <person name="Kenyon C."/>
            <person name="de Hoog G.S."/>
            <person name="Govender N.P."/>
            <person name="Botha A."/>
            <person name="Moreno L."/>
            <person name="de Vries M."/>
            <person name="Munoz J.F."/>
            <person name="Stielow J.B."/>
        </authorList>
    </citation>
    <scope>NUCLEOTIDE SEQUENCE [LARGE SCALE GENOMIC DNA]</scope>
    <source>
        <strain evidence="3 4">CBS 136260</strain>
    </source>
</reference>
<evidence type="ECO:0000313" key="4">
    <source>
        <dbReference type="Proteomes" id="UP000091918"/>
    </source>
</evidence>
<proteinExistence type="predicted"/>
<keyword evidence="4" id="KW-1185">Reference proteome</keyword>
<keyword evidence="2" id="KW-0472">Membrane</keyword>
<dbReference type="OrthoDB" id="10610960at2759"/>
<keyword evidence="2" id="KW-1133">Transmembrane helix</keyword>
<evidence type="ECO:0000256" key="2">
    <source>
        <dbReference type="SAM" id="Phobius"/>
    </source>
</evidence>
<comment type="caution">
    <text evidence="3">The sequence shown here is derived from an EMBL/GenBank/DDBJ whole genome shotgun (WGS) entry which is preliminary data.</text>
</comment>